<dbReference type="OrthoDB" id="659at2759"/>
<evidence type="ECO:0000256" key="1">
    <source>
        <dbReference type="ARBA" id="ARBA00005310"/>
    </source>
</evidence>
<dbReference type="PANTHER" id="PTHR23150">
    <property type="entry name" value="SULFATASE MODIFYING FACTOR 1, 2"/>
    <property type="match status" value="1"/>
</dbReference>
<keyword evidence="5" id="KW-1185">Reference proteome</keyword>
<dbReference type="SUPFAM" id="SSF56436">
    <property type="entry name" value="C-type lectin-like"/>
    <property type="match status" value="1"/>
</dbReference>
<organism evidence="4 5">
    <name type="scientific">Daphnia galeata</name>
    <dbReference type="NCBI Taxonomy" id="27404"/>
    <lineage>
        <taxon>Eukaryota</taxon>
        <taxon>Metazoa</taxon>
        <taxon>Ecdysozoa</taxon>
        <taxon>Arthropoda</taxon>
        <taxon>Crustacea</taxon>
        <taxon>Branchiopoda</taxon>
        <taxon>Diplostraca</taxon>
        <taxon>Cladocera</taxon>
        <taxon>Anomopoda</taxon>
        <taxon>Daphniidae</taxon>
        <taxon>Daphnia</taxon>
    </lineage>
</organism>
<dbReference type="GO" id="GO:0120147">
    <property type="term" value="F:formylglycine-generating oxidase activity"/>
    <property type="evidence" value="ECO:0007669"/>
    <property type="project" value="TreeGrafter"/>
</dbReference>
<proteinExistence type="inferred from homology"/>
<name>A0A8J2RB57_9CRUS</name>
<reference evidence="4" key="1">
    <citation type="submission" date="2021-11" db="EMBL/GenBank/DDBJ databases">
        <authorList>
            <person name="Schell T."/>
        </authorList>
    </citation>
    <scope>NUCLEOTIDE SEQUENCE</scope>
    <source>
        <strain evidence="4">M5</strain>
    </source>
</reference>
<accession>A0A8J2RB57</accession>
<evidence type="ECO:0000256" key="2">
    <source>
        <dbReference type="SAM" id="SignalP"/>
    </source>
</evidence>
<comment type="caution">
    <text evidence="4">The sequence shown here is derived from an EMBL/GenBank/DDBJ whole genome shotgun (WGS) entry which is preliminary data.</text>
</comment>
<dbReference type="Gene3D" id="3.90.1580.10">
    <property type="entry name" value="paralog of FGE (formylglycine-generating enzyme)"/>
    <property type="match status" value="1"/>
</dbReference>
<dbReference type="InterPro" id="IPR042095">
    <property type="entry name" value="SUMF_sf"/>
</dbReference>
<dbReference type="GO" id="GO:0005783">
    <property type="term" value="C:endoplasmic reticulum"/>
    <property type="evidence" value="ECO:0007669"/>
    <property type="project" value="TreeGrafter"/>
</dbReference>
<dbReference type="Pfam" id="PF03781">
    <property type="entry name" value="FGE-sulfatase"/>
    <property type="match status" value="1"/>
</dbReference>
<keyword evidence="2" id="KW-0732">Signal</keyword>
<feature type="chain" id="PRO_5035260638" description="Sulfatase-modifying factor enzyme-like domain-containing protein" evidence="2">
    <location>
        <begin position="26"/>
        <end position="355"/>
    </location>
</feature>
<gene>
    <name evidence="4" type="ORF">DGAL_LOCUS1514</name>
</gene>
<dbReference type="PANTHER" id="PTHR23150:SF19">
    <property type="entry name" value="FORMYLGLYCINE-GENERATING ENZYME"/>
    <property type="match status" value="1"/>
</dbReference>
<dbReference type="Proteomes" id="UP000789390">
    <property type="component" value="Unassembled WGS sequence"/>
</dbReference>
<dbReference type="InterPro" id="IPR051043">
    <property type="entry name" value="Sulfatase_Mod_Factor_Kinase"/>
</dbReference>
<protein>
    <recommendedName>
        <fullName evidence="3">Sulfatase-modifying factor enzyme-like domain-containing protein</fullName>
    </recommendedName>
</protein>
<evidence type="ECO:0000259" key="3">
    <source>
        <dbReference type="Pfam" id="PF03781"/>
    </source>
</evidence>
<dbReference type="InterPro" id="IPR005532">
    <property type="entry name" value="SUMF_dom"/>
</dbReference>
<dbReference type="InterPro" id="IPR016187">
    <property type="entry name" value="CTDL_fold"/>
</dbReference>
<evidence type="ECO:0000313" key="5">
    <source>
        <dbReference type="Proteomes" id="UP000789390"/>
    </source>
</evidence>
<comment type="similarity">
    <text evidence="1">Belongs to the sulfatase-modifying factor family.</text>
</comment>
<dbReference type="AlphaFoldDB" id="A0A8J2RB57"/>
<feature type="domain" description="Sulfatase-modifying factor enzyme-like" evidence="3">
    <location>
        <begin position="61"/>
        <end position="340"/>
    </location>
</feature>
<evidence type="ECO:0000313" key="4">
    <source>
        <dbReference type="EMBL" id="CAH0099380.1"/>
    </source>
</evidence>
<feature type="signal peptide" evidence="2">
    <location>
        <begin position="1"/>
        <end position="25"/>
    </location>
</feature>
<sequence length="355" mass="39621">MQSSYLKVAWILLCVSDISLNFAAGDSGDMENGNCFHGKSNPSIQKEPEILSEGSCSTRGNEEMVLVTGGIYEIGTDEPVFIVDGESPARLVYLDDFFIDIHAVSNQDFAEFVKISNFVTEAEKFGSSFVFEGILSDEAKSKISKVVASAPWWMPVTNASWKFPEGPASSILDKMNHPAVHISWNDAVSFCDFHGKRLPSEAEWEVACQGGLKKRLYPWGNKLNPYGKHWANIWQGKFPGENTAEDGYESTAPVNAFPPNRYGLYQMVGNVWEWTMDWWQVDHSSELLSNPMGPKQGKDKVKKGGSYMCHQSTCFRYRCAARSQNTPDSSSSNLGFRCAKSSFPQVKTLERKNNP</sequence>
<dbReference type="EMBL" id="CAKKLH010000018">
    <property type="protein sequence ID" value="CAH0099380.1"/>
    <property type="molecule type" value="Genomic_DNA"/>
</dbReference>